<evidence type="ECO:0000313" key="2">
    <source>
        <dbReference type="Proteomes" id="UP000683360"/>
    </source>
</evidence>
<keyword evidence="2" id="KW-1185">Reference proteome</keyword>
<accession>A0A8S3UAI4</accession>
<dbReference type="AlphaFoldDB" id="A0A8S3UAI4"/>
<reference evidence="1" key="1">
    <citation type="submission" date="2021-03" db="EMBL/GenBank/DDBJ databases">
        <authorList>
            <person name="Bekaert M."/>
        </authorList>
    </citation>
    <scope>NUCLEOTIDE SEQUENCE</scope>
</reference>
<sequence length="264" mass="30778">MNHFCRQDILTSIWNTAGRRRRLESRCRKKEPIGFQSHKRQMRVPFTIFANFECFTEKDEHLPAQSIESLPEGVPVTPTIRFCYRVKYVPGIRIGKESLTAFQAQTKPTSASQRRLIRPGDEVHRPCRFMPNSLKPGGKSYDSHQIFTSEINKVALRLKDTKRHILPDVNYHPSPWTLQNKWIQSKFTASSSLTSPCQIRNWQRAVTALGIPCFRGVFMRDTLPPSPRRIECGILNHDSWEVPGTHWTCWYKRGPVKYNFDFMD</sequence>
<proteinExistence type="predicted"/>
<organism evidence="1 2">
    <name type="scientific">Mytilus edulis</name>
    <name type="common">Blue mussel</name>
    <dbReference type="NCBI Taxonomy" id="6550"/>
    <lineage>
        <taxon>Eukaryota</taxon>
        <taxon>Metazoa</taxon>
        <taxon>Spiralia</taxon>
        <taxon>Lophotrochozoa</taxon>
        <taxon>Mollusca</taxon>
        <taxon>Bivalvia</taxon>
        <taxon>Autobranchia</taxon>
        <taxon>Pteriomorphia</taxon>
        <taxon>Mytilida</taxon>
        <taxon>Mytiloidea</taxon>
        <taxon>Mytilidae</taxon>
        <taxon>Mytilinae</taxon>
        <taxon>Mytilus</taxon>
    </lineage>
</organism>
<evidence type="ECO:0000313" key="1">
    <source>
        <dbReference type="EMBL" id="CAG2239728.1"/>
    </source>
</evidence>
<dbReference type="OrthoDB" id="6282662at2759"/>
<gene>
    <name evidence="1" type="ORF">MEDL_52072</name>
</gene>
<dbReference type="EMBL" id="CAJPWZ010002533">
    <property type="protein sequence ID" value="CAG2239728.1"/>
    <property type="molecule type" value="Genomic_DNA"/>
</dbReference>
<dbReference type="Proteomes" id="UP000683360">
    <property type="component" value="Unassembled WGS sequence"/>
</dbReference>
<name>A0A8S3UAI4_MYTED</name>
<protein>
    <submittedName>
        <fullName evidence="1">Uncharacterized protein</fullName>
    </submittedName>
</protein>
<comment type="caution">
    <text evidence="1">The sequence shown here is derived from an EMBL/GenBank/DDBJ whole genome shotgun (WGS) entry which is preliminary data.</text>
</comment>